<accession>A0ABY8P072</accession>
<dbReference type="Proteomes" id="UP001231859">
    <property type="component" value="Plasmid paApi_AU2"/>
</dbReference>
<protein>
    <recommendedName>
        <fullName evidence="1">Putative DnaT-like domain-containing protein</fullName>
    </recommendedName>
</protein>
<reference evidence="2 3" key="1">
    <citation type="submission" date="2023-04" db="EMBL/GenBank/DDBJ databases">
        <title>Genome dynamics across the evolutionary transition to endosymbiosis.</title>
        <authorList>
            <person name="Siozios S."/>
            <person name="Nadal-Jimenez P."/>
            <person name="Azagi T."/>
            <person name="Sprong H."/>
            <person name="Frost C.L."/>
            <person name="Parratt S.R."/>
            <person name="Taylor G."/>
            <person name="Brettell L."/>
            <person name="Lew K.C."/>
            <person name="Croft L."/>
            <person name="King K.C."/>
            <person name="Brockhurst M.A."/>
            <person name="Hypsa V."/>
            <person name="Novakova E."/>
            <person name="Darby A.C."/>
            <person name="Hurst G.D.D."/>
        </authorList>
    </citation>
    <scope>NUCLEOTIDE SEQUENCE [LARGE SCALE GENOMIC DNA]</scope>
    <source>
        <strain evidence="3">aApi_AU</strain>
        <plasmid evidence="2 3">paApi_AU2</plasmid>
    </source>
</reference>
<name>A0ABY8P072_9GAMM</name>
<feature type="domain" description="Putative DnaT-like" evidence="1">
    <location>
        <begin position="6"/>
        <end position="158"/>
    </location>
</feature>
<dbReference type="Pfam" id="PF20557">
    <property type="entry name" value="DnaT_2"/>
    <property type="match status" value="1"/>
</dbReference>
<proteinExistence type="predicted"/>
<dbReference type="InterPro" id="IPR046787">
    <property type="entry name" value="DnaT_2"/>
</dbReference>
<dbReference type="EMBL" id="CP123758">
    <property type="protein sequence ID" value="WGO82299.1"/>
    <property type="molecule type" value="Genomic_DNA"/>
</dbReference>
<keyword evidence="2" id="KW-0614">Plasmid</keyword>
<organism evidence="2 3">
    <name type="scientific">Arsenophonus apicola</name>
    <dbReference type="NCBI Taxonomy" id="2879119"/>
    <lineage>
        <taxon>Bacteria</taxon>
        <taxon>Pseudomonadati</taxon>
        <taxon>Pseudomonadota</taxon>
        <taxon>Gammaproteobacteria</taxon>
        <taxon>Enterobacterales</taxon>
        <taxon>Morganellaceae</taxon>
        <taxon>Arsenophonus</taxon>
    </lineage>
</organism>
<evidence type="ECO:0000313" key="2">
    <source>
        <dbReference type="EMBL" id="WGO82299.1"/>
    </source>
</evidence>
<sequence length="161" mass="17797">MIDSDKNSPTFNSYASVEDIKRYARERGIDIPTDGSHIESMLVSAMDYLTSQPWLGKRTHLTQPLSFPRTGLFYDGVPIENDAIPKQLIMAQCRLAIESENEDLQPTLGGEVTTERIEGAITVQYASGTNSGLPKFAWLNGLLNGLLDIRSGFAINTFSVR</sequence>
<geneLocation type="plasmid" evidence="2 3">
    <name>paApi_AU2</name>
</geneLocation>
<evidence type="ECO:0000313" key="3">
    <source>
        <dbReference type="Proteomes" id="UP001231859"/>
    </source>
</evidence>
<keyword evidence="3" id="KW-1185">Reference proteome</keyword>
<evidence type="ECO:0000259" key="1">
    <source>
        <dbReference type="Pfam" id="PF20557"/>
    </source>
</evidence>
<gene>
    <name evidence="2" type="ORF">QG404_01130</name>
</gene>
<dbReference type="RefSeq" id="WP_280937029.1">
    <property type="nucleotide sequence ID" value="NZ_CP123758.1"/>
</dbReference>